<dbReference type="Pfam" id="PF07963">
    <property type="entry name" value="N_methyl"/>
    <property type="match status" value="1"/>
</dbReference>
<dbReference type="InterPro" id="IPR027558">
    <property type="entry name" value="Pre_pil_HX9DG_C"/>
</dbReference>
<dbReference type="OrthoDB" id="243936at2"/>
<dbReference type="InterPro" id="IPR011453">
    <property type="entry name" value="DUF1559"/>
</dbReference>
<accession>A0A5C6B2M9</accession>
<gene>
    <name evidence="3" type="ORF">Pla52n_14270</name>
</gene>
<dbReference type="SUPFAM" id="SSF54523">
    <property type="entry name" value="Pili subunits"/>
    <property type="match status" value="1"/>
</dbReference>
<evidence type="ECO:0000256" key="1">
    <source>
        <dbReference type="SAM" id="MobiDB-lite"/>
    </source>
</evidence>
<dbReference type="EMBL" id="SJPN01000002">
    <property type="protein sequence ID" value="TWU05712.1"/>
    <property type="molecule type" value="Genomic_DNA"/>
</dbReference>
<feature type="domain" description="DUF1559" evidence="2">
    <location>
        <begin position="36"/>
        <end position="377"/>
    </location>
</feature>
<dbReference type="PANTHER" id="PTHR30093">
    <property type="entry name" value="GENERAL SECRETION PATHWAY PROTEIN G"/>
    <property type="match status" value="1"/>
</dbReference>
<sequence>MTTSRRNVASGFTLVELLVVIAIIGILVGLLLPAVQAAREAARRMSCSNNFKQIGLAIQNYHSNYKQLPTHGCGTGIGLQSPNWWQTGNDASHEALSAHVPMLPFMEQQGLWEQISNPSTQTVTGAAPPATTGLTGPARWPAMGPNPRNFSRNPGYVPWATEIPTLRCPSDPGVGLPGLGRTNYAVCLGDAPGTWHNNFKTGDLRPNNAGNVENFNAVARGVFMVRKESKFRDILDGLSNTIAMGEIPSDLGDRDIRTAASWEQDGTNDVSDSPSYCADLGQISPTKPTKWCAAGEAGCTAPVQLYTSQHDGRGMSWANFRYTTTGMFTILPPNSELCIGVWVDSAGTMPAGSRHQGGAHVLMADGAVIFMSDSVEAGDRRAGAVRRNAPGNPPGRVPGAPSPYGLWGSLGTKASSEVIQESLNQ</sequence>
<dbReference type="InterPro" id="IPR012902">
    <property type="entry name" value="N_methyl_site"/>
</dbReference>
<dbReference type="Proteomes" id="UP000320176">
    <property type="component" value="Unassembled WGS sequence"/>
</dbReference>
<feature type="region of interest" description="Disordered" evidence="1">
    <location>
        <begin position="382"/>
        <end position="408"/>
    </location>
</feature>
<dbReference type="NCBIfam" id="TIGR02532">
    <property type="entry name" value="IV_pilin_GFxxxE"/>
    <property type="match status" value="1"/>
</dbReference>
<proteinExistence type="predicted"/>
<dbReference type="Gene3D" id="3.30.700.10">
    <property type="entry name" value="Glycoprotein, Type 4 Pilin"/>
    <property type="match status" value="1"/>
</dbReference>
<dbReference type="Pfam" id="PF07596">
    <property type="entry name" value="SBP_bac_10"/>
    <property type="match status" value="1"/>
</dbReference>
<name>A0A5C6B2M9_9BACT</name>
<protein>
    <recommendedName>
        <fullName evidence="2">DUF1559 domain-containing protein</fullName>
    </recommendedName>
</protein>
<evidence type="ECO:0000313" key="4">
    <source>
        <dbReference type="Proteomes" id="UP000320176"/>
    </source>
</evidence>
<dbReference type="NCBIfam" id="TIGR04294">
    <property type="entry name" value="pre_pil_HX9DG"/>
    <property type="match status" value="1"/>
</dbReference>
<dbReference type="RefSeq" id="WP_146518916.1">
    <property type="nucleotide sequence ID" value="NZ_CP151726.1"/>
</dbReference>
<evidence type="ECO:0000259" key="2">
    <source>
        <dbReference type="Pfam" id="PF07596"/>
    </source>
</evidence>
<organism evidence="3 4">
    <name type="scientific">Stieleria varia</name>
    <dbReference type="NCBI Taxonomy" id="2528005"/>
    <lineage>
        <taxon>Bacteria</taxon>
        <taxon>Pseudomonadati</taxon>
        <taxon>Planctomycetota</taxon>
        <taxon>Planctomycetia</taxon>
        <taxon>Pirellulales</taxon>
        <taxon>Pirellulaceae</taxon>
        <taxon>Stieleria</taxon>
    </lineage>
</organism>
<reference evidence="3 4" key="1">
    <citation type="submission" date="2019-02" db="EMBL/GenBank/DDBJ databases">
        <title>Deep-cultivation of Planctomycetes and their phenomic and genomic characterization uncovers novel biology.</title>
        <authorList>
            <person name="Wiegand S."/>
            <person name="Jogler M."/>
            <person name="Boedeker C."/>
            <person name="Pinto D."/>
            <person name="Vollmers J."/>
            <person name="Rivas-Marin E."/>
            <person name="Kohn T."/>
            <person name="Peeters S.H."/>
            <person name="Heuer A."/>
            <person name="Rast P."/>
            <person name="Oberbeckmann S."/>
            <person name="Bunk B."/>
            <person name="Jeske O."/>
            <person name="Meyerdierks A."/>
            <person name="Storesund J.E."/>
            <person name="Kallscheuer N."/>
            <person name="Luecker S."/>
            <person name="Lage O.M."/>
            <person name="Pohl T."/>
            <person name="Merkel B.J."/>
            <person name="Hornburger P."/>
            <person name="Mueller R.-W."/>
            <person name="Bruemmer F."/>
            <person name="Labrenz M."/>
            <person name="Spormann A.M."/>
            <person name="Op Den Camp H."/>
            <person name="Overmann J."/>
            <person name="Amann R."/>
            <person name="Jetten M.S.M."/>
            <person name="Mascher T."/>
            <person name="Medema M.H."/>
            <person name="Devos D.P."/>
            <person name="Kaster A.-K."/>
            <person name="Ovreas L."/>
            <person name="Rohde M."/>
            <person name="Galperin M.Y."/>
            <person name="Jogler C."/>
        </authorList>
    </citation>
    <scope>NUCLEOTIDE SEQUENCE [LARGE SCALE GENOMIC DNA]</scope>
    <source>
        <strain evidence="3 4">Pla52n</strain>
    </source>
</reference>
<keyword evidence="4" id="KW-1185">Reference proteome</keyword>
<dbReference type="AlphaFoldDB" id="A0A5C6B2M9"/>
<dbReference type="PROSITE" id="PS00409">
    <property type="entry name" value="PROKAR_NTER_METHYL"/>
    <property type="match status" value="1"/>
</dbReference>
<evidence type="ECO:0000313" key="3">
    <source>
        <dbReference type="EMBL" id="TWU05712.1"/>
    </source>
</evidence>
<dbReference type="InterPro" id="IPR045584">
    <property type="entry name" value="Pilin-like"/>
</dbReference>
<dbReference type="PANTHER" id="PTHR30093:SF2">
    <property type="entry name" value="TYPE II SECRETION SYSTEM PROTEIN H"/>
    <property type="match status" value="1"/>
</dbReference>
<comment type="caution">
    <text evidence="3">The sequence shown here is derived from an EMBL/GenBank/DDBJ whole genome shotgun (WGS) entry which is preliminary data.</text>
</comment>